<dbReference type="PROSITE" id="PS51257">
    <property type="entry name" value="PROKAR_LIPOPROTEIN"/>
    <property type="match status" value="1"/>
</dbReference>
<comment type="caution">
    <text evidence="1">The sequence shown here is derived from an EMBL/GenBank/DDBJ whole genome shotgun (WGS) entry which is preliminary data.</text>
</comment>
<accession>A0A495SQ90</accession>
<name>A0A495SQ90_9FLAO</name>
<keyword evidence="2" id="KW-1185">Reference proteome</keyword>
<organism evidence="1 2">
    <name type="scientific">Chryseobacterium defluvii</name>
    <dbReference type="NCBI Taxonomy" id="160396"/>
    <lineage>
        <taxon>Bacteria</taxon>
        <taxon>Pseudomonadati</taxon>
        <taxon>Bacteroidota</taxon>
        <taxon>Flavobacteriia</taxon>
        <taxon>Flavobacteriales</taxon>
        <taxon>Weeksellaceae</taxon>
        <taxon>Chryseobacterium group</taxon>
        <taxon>Chryseobacterium</taxon>
    </lineage>
</organism>
<dbReference type="AlphaFoldDB" id="A0A495SQ90"/>
<evidence type="ECO:0000313" key="1">
    <source>
        <dbReference type="EMBL" id="RKT01865.1"/>
    </source>
</evidence>
<sequence>MKLQPSLFLFTISSITILSCSPPKKSGYEIDCEYQKRQAQNDFRYQNYTWTIFSGLGYDFLGEEEFKKLLTQHRIKNKTIHTTCISSPTEKYENCGEIEMNKLIGGKFGQHFIDSLRNIAKKEFVKNHPEEVFSFEQCDQVSRYPSSNFDNQADKIEKDYFFKYPIPKEYIIKNEESYSYTSADFILTKSGEIKDLTIESSFQNKKNNIFEKQFNKQLKDFVLQTQWIPAQINGVNVDSYYGVTIHYD</sequence>
<proteinExistence type="predicted"/>
<dbReference type="OrthoDB" id="1246706at2"/>
<protein>
    <submittedName>
        <fullName evidence="1">Uncharacterized protein</fullName>
    </submittedName>
</protein>
<dbReference type="Proteomes" id="UP000272428">
    <property type="component" value="Unassembled WGS sequence"/>
</dbReference>
<evidence type="ECO:0000313" key="2">
    <source>
        <dbReference type="Proteomes" id="UP000272428"/>
    </source>
</evidence>
<dbReference type="RefSeq" id="WP_121460744.1">
    <property type="nucleotide sequence ID" value="NZ_RBXB01000001.1"/>
</dbReference>
<reference evidence="1 2" key="1">
    <citation type="submission" date="2018-10" db="EMBL/GenBank/DDBJ databases">
        <title>Genomic Encyclopedia of Archaeal and Bacterial Type Strains, Phase II (KMG-II): from individual species to whole genera.</title>
        <authorList>
            <person name="Goeker M."/>
        </authorList>
    </citation>
    <scope>NUCLEOTIDE SEQUENCE [LARGE SCALE GENOMIC DNA]</scope>
    <source>
        <strain evidence="1 2">DSM 14219</strain>
    </source>
</reference>
<gene>
    <name evidence="1" type="ORF">BCF58_1091</name>
</gene>
<dbReference type="EMBL" id="RBXB01000001">
    <property type="protein sequence ID" value="RKT01865.1"/>
    <property type="molecule type" value="Genomic_DNA"/>
</dbReference>